<evidence type="ECO:0000313" key="3">
    <source>
        <dbReference type="Proteomes" id="UP000234327"/>
    </source>
</evidence>
<feature type="transmembrane region" description="Helical" evidence="1">
    <location>
        <begin position="226"/>
        <end position="246"/>
    </location>
</feature>
<dbReference type="AlphaFoldDB" id="A0A2H1KH14"/>
<gene>
    <name evidence="2" type="ORF">BAURA63_03323</name>
</gene>
<keyword evidence="1" id="KW-0472">Membrane</keyword>
<evidence type="ECO:0000256" key="1">
    <source>
        <dbReference type="SAM" id="Phobius"/>
    </source>
</evidence>
<feature type="transmembrane region" description="Helical" evidence="1">
    <location>
        <begin position="21"/>
        <end position="41"/>
    </location>
</feature>
<keyword evidence="1" id="KW-1133">Transmembrane helix</keyword>
<reference evidence="2 3" key="1">
    <citation type="submission" date="2017-03" db="EMBL/GenBank/DDBJ databases">
        <authorList>
            <person name="Afonso C.L."/>
            <person name="Miller P.J."/>
            <person name="Scott M.A."/>
            <person name="Spackman E."/>
            <person name="Goraichik I."/>
            <person name="Dimitrov K.M."/>
            <person name="Suarez D.L."/>
            <person name="Swayne D.E."/>
        </authorList>
    </citation>
    <scope>NUCLEOTIDE SEQUENCE [LARGE SCALE GENOMIC DNA]</scope>
    <source>
        <strain evidence="3">6(3)</strain>
    </source>
</reference>
<evidence type="ECO:0000313" key="2">
    <source>
        <dbReference type="EMBL" id="SMX99026.1"/>
    </source>
</evidence>
<feature type="transmembrane region" description="Helical" evidence="1">
    <location>
        <begin position="105"/>
        <end position="128"/>
    </location>
</feature>
<protein>
    <submittedName>
        <fullName evidence="2">Uncharacterized protein</fullName>
    </submittedName>
</protein>
<dbReference type="EMBL" id="FXYZ01000021">
    <property type="protein sequence ID" value="SMX99026.1"/>
    <property type="molecule type" value="Genomic_DNA"/>
</dbReference>
<name>A0A2H1KH14_BREAU</name>
<keyword evidence="1" id="KW-0812">Transmembrane</keyword>
<sequence>MRAAARGPFRFVRRLSRWQMAILLPCAAMAIALLLHVAQWVTSWISTALAQARGGAGACSDLVTDFGVDPDAVEIIDRAPFGFVCQASTYDGGTAMIEHSGATSAMFITSAGLAALGSAVLLGVLLAFTVTRLLASARSPRGDGGVDRWALLLIGIGVFVLPLMMVGQRLQWYAKSDGFGICPESVSGNDVLGFSVTADYLPPSLTCSGDTVTGQEFSVTQYGFPFYGFLAGLVLAAVGLAVLIIVRVRSRRRKGAEV</sequence>
<dbReference type="Proteomes" id="UP000234327">
    <property type="component" value="Unassembled WGS sequence"/>
</dbReference>
<accession>A0A2H1KH14</accession>
<feature type="transmembrane region" description="Helical" evidence="1">
    <location>
        <begin position="149"/>
        <end position="167"/>
    </location>
</feature>
<organism evidence="2 3">
    <name type="scientific">Brevibacterium aurantiacum</name>
    <dbReference type="NCBI Taxonomy" id="273384"/>
    <lineage>
        <taxon>Bacteria</taxon>
        <taxon>Bacillati</taxon>
        <taxon>Actinomycetota</taxon>
        <taxon>Actinomycetes</taxon>
        <taxon>Micrococcales</taxon>
        <taxon>Brevibacteriaceae</taxon>
        <taxon>Brevibacterium</taxon>
    </lineage>
</organism>
<proteinExistence type="predicted"/>